<sequence length="127" mass="14390">MKRKKRKATVRRIGLKDQRRNTVEPMYVYVWEVACCRRSLRYNIVVGPCFWLPIKNILTVCCLTVAVQSGKREAERTGNPSVNTGPSPNSDERTNNTMEEANEPARGSGSLQLFSQLLFHNSANDAF</sequence>
<accession>A0A0V1B625</accession>
<evidence type="ECO:0000313" key="2">
    <source>
        <dbReference type="EMBL" id="KRY32462.1"/>
    </source>
</evidence>
<reference evidence="2 3" key="1">
    <citation type="submission" date="2015-01" db="EMBL/GenBank/DDBJ databases">
        <title>Evolution of Trichinella species and genotypes.</title>
        <authorList>
            <person name="Korhonen P.K."/>
            <person name="Edoardo P."/>
            <person name="Giuseppe L.R."/>
            <person name="Gasser R.B."/>
        </authorList>
    </citation>
    <scope>NUCLEOTIDE SEQUENCE [LARGE SCALE GENOMIC DNA]</scope>
    <source>
        <strain evidence="2">ISS3</strain>
    </source>
</reference>
<organism evidence="2 3">
    <name type="scientific">Trichinella spiralis</name>
    <name type="common">Trichina worm</name>
    <dbReference type="NCBI Taxonomy" id="6334"/>
    <lineage>
        <taxon>Eukaryota</taxon>
        <taxon>Metazoa</taxon>
        <taxon>Ecdysozoa</taxon>
        <taxon>Nematoda</taxon>
        <taxon>Enoplea</taxon>
        <taxon>Dorylaimia</taxon>
        <taxon>Trichinellida</taxon>
        <taxon>Trichinellidae</taxon>
        <taxon>Trichinella</taxon>
    </lineage>
</organism>
<dbReference type="Proteomes" id="UP000054776">
    <property type="component" value="Unassembled WGS sequence"/>
</dbReference>
<keyword evidence="3" id="KW-1185">Reference proteome</keyword>
<evidence type="ECO:0000256" key="1">
    <source>
        <dbReference type="SAM" id="MobiDB-lite"/>
    </source>
</evidence>
<dbReference type="AlphaFoldDB" id="A0A0V1B625"/>
<name>A0A0V1B625_TRISP</name>
<protein>
    <submittedName>
        <fullName evidence="2">Uncharacterized protein</fullName>
    </submittedName>
</protein>
<dbReference type="OrthoDB" id="5930151at2759"/>
<gene>
    <name evidence="2" type="ORF">T01_3223</name>
</gene>
<comment type="caution">
    <text evidence="2">The sequence shown here is derived from an EMBL/GenBank/DDBJ whole genome shotgun (WGS) entry which is preliminary data.</text>
</comment>
<feature type="compositionally biased region" description="Polar residues" evidence="1">
    <location>
        <begin position="78"/>
        <end position="99"/>
    </location>
</feature>
<feature type="region of interest" description="Disordered" evidence="1">
    <location>
        <begin position="70"/>
        <end position="109"/>
    </location>
</feature>
<dbReference type="InParanoid" id="A0A0V1B625"/>
<dbReference type="EMBL" id="JYDH01000098">
    <property type="protein sequence ID" value="KRY32462.1"/>
    <property type="molecule type" value="Genomic_DNA"/>
</dbReference>
<evidence type="ECO:0000313" key="3">
    <source>
        <dbReference type="Proteomes" id="UP000054776"/>
    </source>
</evidence>
<proteinExistence type="predicted"/>